<proteinExistence type="predicted"/>
<organism evidence="2 3">
    <name type="scientific">Dehalococcoides mccartyi</name>
    <dbReference type="NCBI Taxonomy" id="61435"/>
    <lineage>
        <taxon>Bacteria</taxon>
        <taxon>Bacillati</taxon>
        <taxon>Chloroflexota</taxon>
        <taxon>Dehalococcoidia</taxon>
        <taxon>Dehalococcoidales</taxon>
        <taxon>Dehalococcoidaceae</taxon>
        <taxon>Dehalococcoides</taxon>
    </lineage>
</organism>
<accession>A0A0V8M4V0</accession>
<gene>
    <name evidence="2" type="ORF">DA01_02310</name>
</gene>
<feature type="compositionally biased region" description="Basic and acidic residues" evidence="1">
    <location>
        <begin position="445"/>
        <end position="454"/>
    </location>
</feature>
<protein>
    <submittedName>
        <fullName evidence="2">Portal protein</fullName>
    </submittedName>
</protein>
<dbReference type="Proteomes" id="UP000053577">
    <property type="component" value="Unassembled WGS sequence"/>
</dbReference>
<evidence type="ECO:0000313" key="3">
    <source>
        <dbReference type="Proteomes" id="UP000053577"/>
    </source>
</evidence>
<reference evidence="2 3" key="1">
    <citation type="journal article" date="2015" name="Sci. Rep.">
        <title>A comparative genomics and reductive dehalogenase gene transcription study of two chloroethene-respiring bacteria, Dehalococcoides mccartyi strains MB and 11a.</title>
        <authorList>
            <person name="Low A."/>
            <person name="Shen Z."/>
            <person name="Cheng D."/>
            <person name="Rogers M.J."/>
            <person name="Lee P.K."/>
            <person name="He J."/>
        </authorList>
    </citation>
    <scope>NUCLEOTIDE SEQUENCE [LARGE SCALE GENOMIC DNA]</scope>
    <source>
        <strain evidence="2 3">MB</strain>
    </source>
</reference>
<dbReference type="InterPro" id="IPR021145">
    <property type="entry name" value="Portal_protein_SPP1_Gp6-like"/>
</dbReference>
<dbReference type="EMBL" id="JGYD01000010">
    <property type="protein sequence ID" value="KSV18828.1"/>
    <property type="molecule type" value="Genomic_DNA"/>
</dbReference>
<evidence type="ECO:0000313" key="2">
    <source>
        <dbReference type="EMBL" id="KSV18828.1"/>
    </source>
</evidence>
<comment type="caution">
    <text evidence="2">The sequence shown here is derived from an EMBL/GenBank/DDBJ whole genome shotgun (WGS) entry which is preliminary data.</text>
</comment>
<dbReference type="OrthoDB" id="141489at2"/>
<dbReference type="RefSeq" id="WP_058292239.1">
    <property type="nucleotide sequence ID" value="NZ_JGYD01000010.1"/>
</dbReference>
<dbReference type="AlphaFoldDB" id="A0A0V8M4V0"/>
<evidence type="ECO:0000256" key="1">
    <source>
        <dbReference type="SAM" id="MobiDB-lite"/>
    </source>
</evidence>
<feature type="region of interest" description="Disordered" evidence="1">
    <location>
        <begin position="434"/>
        <end position="454"/>
    </location>
</feature>
<dbReference type="PATRIC" id="fig|61435.5.peg.468"/>
<sequence length="454" mass="52129">MVQIFNPDELKSRDLDRLKRYVNLLDFYQGKQWDGRPSRNEKQLTFNYARVIVDKLCSYLMSGVNFGAEALNEEGIEKAVTARSMLNEVYQQNNLEQLDLETEIDCAVLGDGCFKVIWDAASGRVRVSAPDIQGIYAWWSPDDMSRIYRVASRYALNSEEAEVSYGLELPSRQSFLTEVWTEETFELWQDEKLLESKPNPYGFIPFVIYPNLREPKRFWGVSDLDEIMEPQRELNRALSQLSRILELSGNPIAVLENVEQSEDIAVRPGAVWNLPEDTRAYLLDLLQGGGVGLHINYVDLLYRTLHDIAEAPRAAFGGSGRDLSGIALEIELQPLLQRVWRKRLIRSVAYRKRSAMILRLLEKYRGQDFGKVDPSVSFSPVLPRDLSVAVGNEQTMVQSGIHSRRKAMNELGVKDPEAEFERWCQERRQILEMNRDSSLKNGKQRQSERAALEE</sequence>
<name>A0A0V8M4V0_9CHLR</name>
<dbReference type="Pfam" id="PF05133">
    <property type="entry name" value="SPP1_portal"/>
    <property type="match status" value="1"/>
</dbReference>